<evidence type="ECO:0000256" key="4">
    <source>
        <dbReference type="ARBA" id="ARBA00022618"/>
    </source>
</evidence>
<dbReference type="RefSeq" id="WP_075398645.1">
    <property type="nucleotide sequence ID" value="NZ_MSDU01000021.1"/>
</dbReference>
<dbReference type="GO" id="GO:0009295">
    <property type="term" value="C:nucleoid"/>
    <property type="evidence" value="ECO:0007669"/>
    <property type="project" value="UniProtKB-SubCell"/>
</dbReference>
<dbReference type="InterPro" id="IPR036086">
    <property type="entry name" value="ParB/Sulfiredoxin_sf"/>
</dbReference>
<dbReference type="FunFam" id="3.90.1530.30:FF:000001">
    <property type="entry name" value="Chromosome partitioning protein ParB"/>
    <property type="match status" value="1"/>
</dbReference>
<dbReference type="Gene3D" id="1.10.10.2830">
    <property type="match status" value="1"/>
</dbReference>
<dbReference type="PANTHER" id="PTHR33375:SF8">
    <property type="entry name" value="NUCLEOID OCCLUSION PROTEIN"/>
    <property type="match status" value="1"/>
</dbReference>
<dbReference type="InterPro" id="IPR004437">
    <property type="entry name" value="ParB/RepB/Spo0J"/>
</dbReference>
<gene>
    <name evidence="9" type="ORF">BTO30_10310</name>
</gene>
<dbReference type="STRING" id="1714264.BTO30_10310"/>
<proteinExistence type="inferred from homology"/>
<dbReference type="SUPFAM" id="SSF110849">
    <property type="entry name" value="ParB/Sulfiredoxin"/>
    <property type="match status" value="1"/>
</dbReference>
<evidence type="ECO:0000259" key="8">
    <source>
        <dbReference type="SMART" id="SM00470"/>
    </source>
</evidence>
<dbReference type="EMBL" id="MSDU01000021">
    <property type="protein sequence ID" value="OLN22325.1"/>
    <property type="molecule type" value="Genomic_DNA"/>
</dbReference>
<dbReference type="AlphaFoldDB" id="A0A1Q8Q4V1"/>
<comment type="subcellular location">
    <subcellularLocation>
        <location evidence="1">Cytoplasm</location>
        <location evidence="1">Nucleoid</location>
    </subcellularLocation>
</comment>
<keyword evidence="4" id="KW-0132">Cell division</keyword>
<keyword evidence="10" id="KW-1185">Reference proteome</keyword>
<evidence type="ECO:0000256" key="1">
    <source>
        <dbReference type="ARBA" id="ARBA00004453"/>
    </source>
</evidence>
<accession>A0A1Q8Q4V1</accession>
<dbReference type="Pfam" id="PF02195">
    <property type="entry name" value="ParB_N"/>
    <property type="match status" value="1"/>
</dbReference>
<dbReference type="GO" id="GO:0007059">
    <property type="term" value="P:chromosome segregation"/>
    <property type="evidence" value="ECO:0007669"/>
    <property type="project" value="TreeGrafter"/>
</dbReference>
<dbReference type="GO" id="GO:0003677">
    <property type="term" value="F:DNA binding"/>
    <property type="evidence" value="ECO:0007669"/>
    <property type="project" value="UniProtKB-KW"/>
</dbReference>
<dbReference type="FunFam" id="1.10.10.2830:FF:000001">
    <property type="entry name" value="Chromosome partitioning protein ParB"/>
    <property type="match status" value="1"/>
</dbReference>
<dbReference type="Pfam" id="PF17762">
    <property type="entry name" value="HTH_ParB"/>
    <property type="match status" value="1"/>
</dbReference>
<evidence type="ECO:0000256" key="6">
    <source>
        <dbReference type="ARBA" id="ARBA00023210"/>
    </source>
</evidence>
<keyword evidence="7" id="KW-0131">Cell cycle</keyword>
<comment type="caution">
    <text evidence="9">The sequence shown here is derived from an EMBL/GenBank/DDBJ whole genome shotgun (WGS) entry which is preliminary data.</text>
</comment>
<dbReference type="GO" id="GO:0000917">
    <property type="term" value="P:division septum assembly"/>
    <property type="evidence" value="ECO:0007669"/>
    <property type="project" value="UniProtKB-KW"/>
</dbReference>
<dbReference type="Gene3D" id="3.90.1530.30">
    <property type="match status" value="1"/>
</dbReference>
<dbReference type="OrthoDB" id="9802051at2"/>
<dbReference type="InterPro" id="IPR003115">
    <property type="entry name" value="ParB_N"/>
</dbReference>
<comment type="similarity">
    <text evidence="2">Belongs to the ParB family.</text>
</comment>
<dbReference type="InterPro" id="IPR041468">
    <property type="entry name" value="HTH_ParB/Spo0J"/>
</dbReference>
<organism evidence="9 10">
    <name type="scientific">Domibacillus antri</name>
    <dbReference type="NCBI Taxonomy" id="1714264"/>
    <lineage>
        <taxon>Bacteria</taxon>
        <taxon>Bacillati</taxon>
        <taxon>Bacillota</taxon>
        <taxon>Bacilli</taxon>
        <taxon>Bacillales</taxon>
        <taxon>Bacillaceae</taxon>
        <taxon>Domibacillus</taxon>
    </lineage>
</organism>
<dbReference type="SUPFAM" id="SSF109709">
    <property type="entry name" value="KorB DNA-binding domain-like"/>
    <property type="match status" value="1"/>
</dbReference>
<dbReference type="PANTHER" id="PTHR33375">
    <property type="entry name" value="CHROMOSOME-PARTITIONING PROTEIN PARB-RELATED"/>
    <property type="match status" value="1"/>
</dbReference>
<protein>
    <submittedName>
        <fullName evidence="9">Nucleoid occlusion protein</fullName>
    </submittedName>
</protein>
<dbReference type="InterPro" id="IPR050336">
    <property type="entry name" value="Chromosome_partition/occlusion"/>
</dbReference>
<evidence type="ECO:0000313" key="9">
    <source>
        <dbReference type="EMBL" id="OLN22325.1"/>
    </source>
</evidence>
<evidence type="ECO:0000256" key="3">
    <source>
        <dbReference type="ARBA" id="ARBA00022490"/>
    </source>
</evidence>
<evidence type="ECO:0000256" key="7">
    <source>
        <dbReference type="ARBA" id="ARBA00023306"/>
    </source>
</evidence>
<reference evidence="9 10" key="1">
    <citation type="submission" date="2016-12" db="EMBL/GenBank/DDBJ databases">
        <title>Domibacillus antri genome sequencing.</title>
        <authorList>
            <person name="Verma A."/>
            <person name="Krishnamurthi S."/>
        </authorList>
    </citation>
    <scope>NUCLEOTIDE SEQUENCE [LARGE SCALE GENOMIC DNA]</scope>
    <source>
        <strain evidence="9 10">XD80</strain>
    </source>
</reference>
<feature type="domain" description="ParB-like N-terminal" evidence="8">
    <location>
        <begin position="29"/>
        <end position="119"/>
    </location>
</feature>
<evidence type="ECO:0000256" key="2">
    <source>
        <dbReference type="ARBA" id="ARBA00006295"/>
    </source>
</evidence>
<keyword evidence="6" id="KW-0717">Septation</keyword>
<dbReference type="GO" id="GO:0045881">
    <property type="term" value="P:positive regulation of sporulation resulting in formation of a cellular spore"/>
    <property type="evidence" value="ECO:0007669"/>
    <property type="project" value="TreeGrafter"/>
</dbReference>
<name>A0A1Q8Q4V1_9BACI</name>
<dbReference type="Proteomes" id="UP000185568">
    <property type="component" value="Unassembled WGS sequence"/>
</dbReference>
<evidence type="ECO:0000313" key="10">
    <source>
        <dbReference type="Proteomes" id="UP000185568"/>
    </source>
</evidence>
<dbReference type="NCBIfam" id="TIGR00180">
    <property type="entry name" value="parB_part"/>
    <property type="match status" value="1"/>
</dbReference>
<sequence>MKRPFSRLFGGKSEQSSDVAIMLPADEVKEISVQCIQPNRFQPRIVFQEEKIQELASTIAVHGIIQPIVVREIEEDRYEIIAGERRYRAALSLGHTAVPVIIRSFTDEQTASAALIENVQREELSPVEEAAAYKRLLDLHEMTQQSLAVMVGKSQSFIANKLRLLKLPEDVQQAVAEKHITERHARALLPLKKPQLQSELLQIMLAKQLNVKQTEDRVIKMLEKEQPKPRKKAVSRDIRIAVNTIRQSLSLVQESGIQVEQSEEESDDFYRITIQIPKKPKQ</sequence>
<dbReference type="GO" id="GO:0005694">
    <property type="term" value="C:chromosome"/>
    <property type="evidence" value="ECO:0007669"/>
    <property type="project" value="TreeGrafter"/>
</dbReference>
<keyword evidence="5" id="KW-0238">DNA-binding</keyword>
<dbReference type="SMART" id="SM00470">
    <property type="entry name" value="ParB"/>
    <property type="match status" value="1"/>
</dbReference>
<dbReference type="CDD" id="cd16393">
    <property type="entry name" value="SPO0J_N"/>
    <property type="match status" value="1"/>
</dbReference>
<evidence type="ECO:0000256" key="5">
    <source>
        <dbReference type="ARBA" id="ARBA00023125"/>
    </source>
</evidence>
<dbReference type="InterPro" id="IPR023705">
    <property type="entry name" value="Nucleoid_occlusion_protein"/>
</dbReference>
<dbReference type="NCBIfam" id="TIGR04285">
    <property type="entry name" value="nucleoid_noc"/>
    <property type="match status" value="1"/>
</dbReference>
<keyword evidence="3" id="KW-0963">Cytoplasm</keyword>